<gene>
    <name evidence="2" type="ORF">HCBG_06047</name>
</gene>
<dbReference type="RefSeq" id="XP_045286264.1">
    <property type="nucleotide sequence ID" value="XM_045433096.1"/>
</dbReference>
<sequence>MPSERLTLVRSKSNPPRGFSGSSPRRQRRGAPRGTHPASWLDPKPWQPSLDRAWKMPERKPRENKSKNNEPPQQTGEIDKSKHPCLVQFFPPNLHLQFPNSLMDKVNSVSDNLSIVFTTGLLHGDHRDMSAKSRKIIIT</sequence>
<dbReference type="GeneID" id="69039063"/>
<reference evidence="2" key="1">
    <citation type="submission" date="2009-02" db="EMBL/GenBank/DDBJ databases">
        <title>The Genome Sequence of Ajellomyces capsulatus strain G186AR.</title>
        <authorList>
            <consortium name="The Broad Institute Genome Sequencing Platform"/>
            <person name="Champion M."/>
            <person name="Cuomo C."/>
            <person name="Ma L.-J."/>
            <person name="Henn M.R."/>
            <person name="Sil A."/>
            <person name="Goldman B."/>
            <person name="Young S.K."/>
            <person name="Kodira C.D."/>
            <person name="Zeng Q."/>
            <person name="Koehrsen M."/>
            <person name="Alvarado L."/>
            <person name="Berlin A."/>
            <person name="Borenstein D."/>
            <person name="Chen Z."/>
            <person name="Engels R."/>
            <person name="Freedman E."/>
            <person name="Gellesch M."/>
            <person name="Goldberg J."/>
            <person name="Griggs A."/>
            <person name="Gujja S."/>
            <person name="Heiman D."/>
            <person name="Hepburn T."/>
            <person name="Howarth C."/>
            <person name="Jen D."/>
            <person name="Larson L."/>
            <person name="Lewis B."/>
            <person name="Mehta T."/>
            <person name="Park D."/>
            <person name="Pearson M."/>
            <person name="Roberts A."/>
            <person name="Saif S."/>
            <person name="Shea T."/>
            <person name="Shenoy N."/>
            <person name="Sisk P."/>
            <person name="Stolte C."/>
            <person name="Sykes S."/>
            <person name="Walk T."/>
            <person name="White J."/>
            <person name="Yandava C."/>
            <person name="Klein B."/>
            <person name="McEwen J.G."/>
            <person name="Puccia R."/>
            <person name="Goldman G.H."/>
            <person name="Felipe M.S."/>
            <person name="Nino-Vega G."/>
            <person name="San-Blas G."/>
            <person name="Taylor J."/>
            <person name="Mendoza L."/>
            <person name="Galagan J."/>
            <person name="Nusbaum C."/>
            <person name="Birren B."/>
        </authorList>
    </citation>
    <scope>NUCLEOTIDE SEQUENCE</scope>
    <source>
        <strain evidence="2">G186AR</strain>
    </source>
</reference>
<dbReference type="AlphaFoldDB" id="C0NSB7"/>
<feature type="compositionally biased region" description="Polar residues" evidence="1">
    <location>
        <begin position="10"/>
        <end position="24"/>
    </location>
</feature>
<keyword evidence="3" id="KW-1185">Reference proteome</keyword>
<dbReference type="HOGENOM" id="CLU_1844537_0_0_1"/>
<dbReference type="EMBL" id="GG663370">
    <property type="protein sequence ID" value="EEH05783.1"/>
    <property type="molecule type" value="Genomic_DNA"/>
</dbReference>
<accession>C0NSB7</accession>
<protein>
    <submittedName>
        <fullName evidence="2">Uncharacterized protein</fullName>
    </submittedName>
</protein>
<feature type="compositionally biased region" description="Basic and acidic residues" evidence="1">
    <location>
        <begin position="52"/>
        <end position="68"/>
    </location>
</feature>
<proteinExistence type="predicted"/>
<dbReference type="InParanoid" id="C0NSB7"/>
<evidence type="ECO:0000313" key="2">
    <source>
        <dbReference type="EMBL" id="EEH05783.1"/>
    </source>
</evidence>
<name>C0NSB7_AJECG</name>
<evidence type="ECO:0000313" key="3">
    <source>
        <dbReference type="Proteomes" id="UP000001631"/>
    </source>
</evidence>
<dbReference type="VEuPathDB" id="FungiDB:I7I50_06350"/>
<dbReference type="Proteomes" id="UP000001631">
    <property type="component" value="Unassembled WGS sequence"/>
</dbReference>
<feature type="region of interest" description="Disordered" evidence="1">
    <location>
        <begin position="1"/>
        <end position="82"/>
    </location>
</feature>
<organism evidence="2 3">
    <name type="scientific">Ajellomyces capsulatus (strain G186AR / H82 / ATCC MYA-2454 / RMSCC 2432)</name>
    <name type="common">Darling's disease fungus</name>
    <name type="synonym">Histoplasma capsulatum</name>
    <dbReference type="NCBI Taxonomy" id="447093"/>
    <lineage>
        <taxon>Eukaryota</taxon>
        <taxon>Fungi</taxon>
        <taxon>Dikarya</taxon>
        <taxon>Ascomycota</taxon>
        <taxon>Pezizomycotina</taxon>
        <taxon>Eurotiomycetes</taxon>
        <taxon>Eurotiomycetidae</taxon>
        <taxon>Onygenales</taxon>
        <taxon>Ajellomycetaceae</taxon>
        <taxon>Histoplasma</taxon>
    </lineage>
</organism>
<evidence type="ECO:0000256" key="1">
    <source>
        <dbReference type="SAM" id="MobiDB-lite"/>
    </source>
</evidence>